<protein>
    <submittedName>
        <fullName evidence="1">Uncharacterized protein</fullName>
    </submittedName>
</protein>
<dbReference type="OrthoDB" id="10265903at2759"/>
<organism evidence="1 2">
    <name type="scientific">Zymoseptoria tritici (strain CBS 115943 / IPO323)</name>
    <name type="common">Speckled leaf blotch fungus</name>
    <name type="synonym">Septoria tritici</name>
    <dbReference type="NCBI Taxonomy" id="336722"/>
    <lineage>
        <taxon>Eukaryota</taxon>
        <taxon>Fungi</taxon>
        <taxon>Dikarya</taxon>
        <taxon>Ascomycota</taxon>
        <taxon>Pezizomycotina</taxon>
        <taxon>Dothideomycetes</taxon>
        <taxon>Dothideomycetidae</taxon>
        <taxon>Mycosphaerellales</taxon>
        <taxon>Mycosphaerellaceae</taxon>
        <taxon>Zymoseptoria</taxon>
    </lineage>
</organism>
<dbReference type="GeneID" id="13397362"/>
<gene>
    <name evidence="1" type="ORF">MYCGRDRAFT_92641</name>
</gene>
<reference evidence="1 2" key="1">
    <citation type="journal article" date="2011" name="PLoS Genet.">
        <title>Finished genome of the fungal wheat pathogen Mycosphaerella graminicola reveals dispensome structure, chromosome plasticity, and stealth pathogenesis.</title>
        <authorList>
            <person name="Goodwin S.B."/>
            <person name="Ben M'barek S."/>
            <person name="Dhillon B."/>
            <person name="Wittenberg A.H.J."/>
            <person name="Crane C.F."/>
            <person name="Hane J.K."/>
            <person name="Foster A.J."/>
            <person name="Van der Lee T.A.J."/>
            <person name="Grimwood J."/>
            <person name="Aerts A."/>
            <person name="Antoniw J."/>
            <person name="Bailey A."/>
            <person name="Bluhm B."/>
            <person name="Bowler J."/>
            <person name="Bristow J."/>
            <person name="van der Burgt A."/>
            <person name="Canto-Canche B."/>
            <person name="Churchill A.C.L."/>
            <person name="Conde-Ferraez L."/>
            <person name="Cools H.J."/>
            <person name="Coutinho P.M."/>
            <person name="Csukai M."/>
            <person name="Dehal P."/>
            <person name="De Wit P."/>
            <person name="Donzelli B."/>
            <person name="van de Geest H.C."/>
            <person name="van Ham R.C.H.J."/>
            <person name="Hammond-Kosack K.E."/>
            <person name="Henrissat B."/>
            <person name="Kilian A."/>
            <person name="Kobayashi A.K."/>
            <person name="Koopmann E."/>
            <person name="Kourmpetis Y."/>
            <person name="Kuzniar A."/>
            <person name="Lindquist E."/>
            <person name="Lombard V."/>
            <person name="Maliepaard C."/>
            <person name="Martins N."/>
            <person name="Mehrabi R."/>
            <person name="Nap J.P.H."/>
            <person name="Ponomarenko A."/>
            <person name="Rudd J.J."/>
            <person name="Salamov A."/>
            <person name="Schmutz J."/>
            <person name="Schouten H.J."/>
            <person name="Shapiro H."/>
            <person name="Stergiopoulos I."/>
            <person name="Torriani S.F.F."/>
            <person name="Tu H."/>
            <person name="de Vries R.P."/>
            <person name="Waalwijk C."/>
            <person name="Ware S.B."/>
            <person name="Wiebenga A."/>
            <person name="Zwiers L.-H."/>
            <person name="Oliver R.P."/>
            <person name="Grigoriev I.V."/>
            <person name="Kema G.H.J."/>
        </authorList>
    </citation>
    <scope>NUCLEOTIDE SEQUENCE [LARGE SCALE GENOMIC DNA]</scope>
    <source>
        <strain evidence="2">CBS 115943 / IPO323</strain>
    </source>
</reference>
<evidence type="ECO:0000313" key="2">
    <source>
        <dbReference type="Proteomes" id="UP000008062"/>
    </source>
</evidence>
<dbReference type="HOGENOM" id="CLU_1023804_0_0_1"/>
<evidence type="ECO:0000313" key="1">
    <source>
        <dbReference type="EMBL" id="EGP88349.1"/>
    </source>
</evidence>
<name>F9X921_ZYMTI</name>
<dbReference type="Proteomes" id="UP000008062">
    <property type="component" value="Chromosome 4"/>
</dbReference>
<sequence length="272" mass="30053">MLSSYATRFLAKRPLTTTSRPYVSFRPSLNATQPTTRSISSISSASNALQRIRQATLADSLKALRLDGTTASQALAAHQIRGMKVRSSVKKLCDGCKSHGHWRIGMGTGICLEESSNMDAREAEGHTRDHSRDEARSRIETSALAWSIDPPYETEVNQYLDFILDKYEEIQQMLASSLVEAKAKRARDDDGIEIVALTDLTTVEEVFAALQKSLGRPFEGKEILSFFVSIPDEEEPFRIDKGDTDDGGWEAVLCVVKEGNLTKLSGVVEAEH</sequence>
<dbReference type="STRING" id="336722.F9X921"/>
<proteinExistence type="predicted"/>
<dbReference type="RefSeq" id="XP_003853373.1">
    <property type="nucleotide sequence ID" value="XM_003853325.1"/>
</dbReference>
<accession>F9X921</accession>
<dbReference type="AlphaFoldDB" id="F9X921"/>
<keyword evidence="2" id="KW-1185">Reference proteome</keyword>
<dbReference type="EMBL" id="CM001199">
    <property type="protein sequence ID" value="EGP88349.1"/>
    <property type="molecule type" value="Genomic_DNA"/>
</dbReference>
<dbReference type="KEGG" id="ztr:MYCGRDRAFT_92641"/>
<dbReference type="InParanoid" id="F9X921"/>